<dbReference type="AlphaFoldDB" id="A0A0D3MK58"/>
<evidence type="ECO:0000256" key="2">
    <source>
        <dbReference type="ARBA" id="ARBA00022567"/>
    </source>
</evidence>
<keyword evidence="1 6" id="KW-0602">Photosynthesis</keyword>
<evidence type="ECO:0000256" key="3">
    <source>
        <dbReference type="ARBA" id="ARBA00023300"/>
    </source>
</evidence>
<geneLocation type="plastid" evidence="8"/>
<evidence type="ECO:0000256" key="6">
    <source>
        <dbReference type="HAMAP-Rule" id="MF_00860"/>
    </source>
</evidence>
<dbReference type="Pfam" id="PF00101">
    <property type="entry name" value="RuBisCO_small"/>
    <property type="match status" value="1"/>
</dbReference>
<reference evidence="8" key="1">
    <citation type="journal article" date="2015" name="Sci. Rep.">
        <title>Updating algal evolutionary relationships through plastid genome sequencing: did alveolate plastids emerge through endosymbiosis of an ochrophyte?</title>
        <authorList>
            <person name="Sevcikova T."/>
            <person name="Horak A."/>
            <person name="Klimes V."/>
            <person name="Zbrankova V."/>
            <person name="Demir-Hilton E."/>
            <person name="Sudek S."/>
            <person name="Jenkins J."/>
            <person name="Schmutz J."/>
            <person name="Pribyl P."/>
            <person name="Fousek J."/>
            <person name="Vlcek C."/>
            <person name="Lang B.F."/>
            <person name="Obornik M."/>
            <person name="Worden A.Z."/>
            <person name="Elias M."/>
        </authorList>
    </citation>
    <scope>NUCLEOTIDE SEQUENCE</scope>
</reference>
<comment type="subunit">
    <text evidence="4 5">Heterohexadecamer of 8 large and 8 small subunits.</text>
</comment>
<proteinExistence type="inferred from homology"/>
<dbReference type="PANTHER" id="PTHR31262:SF23">
    <property type="entry name" value="RIBULOSE BISPHOSPHATE CARBOXYLASE SMALL SUBUNIT"/>
    <property type="match status" value="1"/>
</dbReference>
<protein>
    <recommendedName>
        <fullName evidence="5 6">Multifunctional fusion protein</fullName>
    </recommendedName>
    <domain>
        <recommendedName>
            <fullName evidence="5">Ribulose bisphosphate carboxylase small subunit</fullName>
            <shortName evidence="5">RuBisCO small subunit</shortName>
        </recommendedName>
    </domain>
    <domain>
        <recommendedName>
            <fullName evidence="6">Ribulose bisphosphate carboxylase small subunit, chloroplastic</fullName>
        </recommendedName>
    </domain>
</protein>
<dbReference type="InterPro" id="IPR000894">
    <property type="entry name" value="RuBisCO_ssu_dom"/>
</dbReference>
<comment type="subcellular location">
    <subcellularLocation>
        <location evidence="5">Plastid</location>
        <location evidence="5">Chloroplast</location>
    </subcellularLocation>
</comment>
<dbReference type="InterPro" id="IPR024681">
    <property type="entry name" value="RuBisCO_ssu"/>
</dbReference>
<dbReference type="GO" id="GO:0009507">
    <property type="term" value="C:chloroplast"/>
    <property type="evidence" value="ECO:0007669"/>
    <property type="project" value="UniProtKB-SubCell"/>
</dbReference>
<feature type="domain" description="Ribulose bisphosphate carboxylase small subunit" evidence="7">
    <location>
        <begin position="5"/>
        <end position="104"/>
    </location>
</feature>
<evidence type="ECO:0000256" key="4">
    <source>
        <dbReference type="ARBA" id="ARBA00038826"/>
    </source>
</evidence>
<evidence type="ECO:0000256" key="5">
    <source>
        <dbReference type="HAMAP-Rule" id="MF_00859"/>
    </source>
</evidence>
<dbReference type="HAMAP" id="MF_00859">
    <property type="entry name" value="RuBisCO_S_bact"/>
    <property type="match status" value="1"/>
</dbReference>
<name>A0A0D3MK58_9STRA</name>
<organism evidence="8">
    <name type="scientific">Ochromonas sp. CCMP1393</name>
    <dbReference type="NCBI Taxonomy" id="420556"/>
    <lineage>
        <taxon>Eukaryota</taxon>
        <taxon>Sar</taxon>
        <taxon>Stramenopiles</taxon>
        <taxon>Ochrophyta</taxon>
        <taxon>Chrysophyceae</taxon>
        <taxon>Chromulinales</taxon>
        <taxon>Chromulinaceae</taxon>
        <taxon>Ochromonas</taxon>
    </lineage>
</organism>
<dbReference type="Gene3D" id="3.30.190.10">
    <property type="entry name" value="Ribulose bisphosphate carboxylase, small subunit"/>
    <property type="match status" value="1"/>
</dbReference>
<comment type="miscellaneous">
    <text evidence="5">The basic functional RuBisCO is composed of a large chain homodimer in a 'head-to-tail' conformation. In form I RuBisCO this homodimer is arranged in a barrel-like tetramer with the small subunits forming a tetrameric 'cap' on each end of the 'barrel'.</text>
</comment>
<dbReference type="InterPro" id="IPR036385">
    <property type="entry name" value="RuBisCO_ssu_sf"/>
</dbReference>
<dbReference type="GO" id="GO:0019253">
    <property type="term" value="P:reductive pentose-phosphate cycle"/>
    <property type="evidence" value="ECO:0007669"/>
    <property type="project" value="UniProtKB-UniRule"/>
</dbReference>
<keyword evidence="3 5" id="KW-0120">Carbon dioxide fixation</keyword>
<dbReference type="GO" id="GO:0016984">
    <property type="term" value="F:ribulose-bisphosphate carboxylase activity"/>
    <property type="evidence" value="ECO:0007669"/>
    <property type="project" value="UniProtKB-UniRule"/>
</dbReference>
<sequence length="140" mass="15978">MTRIQQGAFSLSPDLTDEQIKAQLQYCKNNGLAIGIEYTDDPHPRNCYWEMWGLPLFDMPDVSAIMYEINEARKAYPNQYIKINAFNNARGVESTGLSFIVQRPSFEPGFYLSRQEGKGRNIIYTMQSYAVQSAGEGARY</sequence>
<keyword evidence="6 8" id="KW-0934">Plastid</keyword>
<dbReference type="EMBL" id="KJ877675">
    <property type="protein sequence ID" value="AIM52759.1"/>
    <property type="molecule type" value="Genomic_DNA"/>
</dbReference>
<dbReference type="SUPFAM" id="SSF55239">
    <property type="entry name" value="RuBisCO, small subunit"/>
    <property type="match status" value="1"/>
</dbReference>
<accession>A0A0D3MK58</accession>
<dbReference type="PANTHER" id="PTHR31262">
    <property type="entry name" value="RIBULOSE BISPHOSPHATE CARBOXYLASE SMALL CHAIN 1, CHLOROPLASTIC"/>
    <property type="match status" value="1"/>
</dbReference>
<evidence type="ECO:0000313" key="8">
    <source>
        <dbReference type="EMBL" id="AIM52759.1"/>
    </source>
</evidence>
<keyword evidence="6" id="KW-0601">Photorespiration</keyword>
<gene>
    <name evidence="5 8" type="primary">rbcS</name>
    <name evidence="6" type="synonym">RBCS</name>
</gene>
<comment type="function">
    <text evidence="5">RuBisCO catalyzes two reactions: the carboxylation of D-ribulose 1,5-bisphosphate, the primary event in carbon dioxide fixation, as well as the oxidative fragmentation of the pentose substrate. Both reactions occur simultaneously and in competition at the same active site. Although the small subunit is not catalytic it is essential for maximal activity.</text>
</comment>
<comment type="similarity">
    <text evidence="5">Belongs to the RuBisCO small chain family.</text>
</comment>
<keyword evidence="2 5" id="KW-0113">Calvin cycle</keyword>
<evidence type="ECO:0000256" key="1">
    <source>
        <dbReference type="ARBA" id="ARBA00022531"/>
    </source>
</evidence>
<evidence type="ECO:0000259" key="7">
    <source>
        <dbReference type="SMART" id="SM00961"/>
    </source>
</evidence>
<dbReference type="CDD" id="cd03527">
    <property type="entry name" value="RuBisCO_small"/>
    <property type="match status" value="1"/>
</dbReference>
<dbReference type="SMART" id="SM00961">
    <property type="entry name" value="RuBisCO_small"/>
    <property type="match status" value="1"/>
</dbReference>
<keyword evidence="5" id="KW-0150">Chloroplast</keyword>